<feature type="domain" description="C2H2-type" evidence="10">
    <location>
        <begin position="807"/>
        <end position="830"/>
    </location>
</feature>
<feature type="region of interest" description="Disordered" evidence="8">
    <location>
        <begin position="733"/>
        <end position="800"/>
    </location>
</feature>
<evidence type="ECO:0000256" key="6">
    <source>
        <dbReference type="ARBA" id="ARBA00023242"/>
    </source>
</evidence>
<dbReference type="SMART" id="SM00355">
    <property type="entry name" value="ZnF_C2H2"/>
    <property type="match status" value="9"/>
</dbReference>
<dbReference type="FunFam" id="3.30.160.60:FF:000065">
    <property type="entry name" value="B-cell CLL/lymphoma 6, member B"/>
    <property type="match status" value="1"/>
</dbReference>
<keyword evidence="6" id="KW-0539">Nucleus</keyword>
<keyword evidence="4 7" id="KW-0863">Zinc-finger</keyword>
<dbReference type="CDD" id="cd18186">
    <property type="entry name" value="BTB_POZ_ZBTB_KLHL-like"/>
    <property type="match status" value="1"/>
</dbReference>
<dbReference type="PROSITE" id="PS50097">
    <property type="entry name" value="BTB"/>
    <property type="match status" value="1"/>
</dbReference>
<protein>
    <submittedName>
        <fullName evidence="11">Uncharacterized protein</fullName>
    </submittedName>
</protein>
<dbReference type="PROSITE" id="PS00028">
    <property type="entry name" value="ZINC_FINGER_C2H2_1"/>
    <property type="match status" value="5"/>
</dbReference>
<accession>A0AA89BXU3</accession>
<keyword evidence="12" id="KW-1185">Reference proteome</keyword>
<gene>
    <name evidence="11" type="ORF">FSP39_021453</name>
</gene>
<sequence length="1164" mass="130972">MEEDIVEIPEFPRKFTEVLYSYQQERHLCDCLIITNNGCIPAHRLVLVMTSPYFNYVESKRNISECQQGDNNNFTVAFQNADVLTIVRLLYTGKLFVSKNNILRLAEICSFLQLKEALTICLKYMKDNCHGNLNWKSLQMDNSMNTGSIHVDLDAIFLEKSCASETGSALRIGQGKPQPQKSAEHRMVEIFSKYVEKKKRMNSIGTSSVDMVDDVSSECLMVNGILLTMEENGELTMKGNRELATKTATTERNTPKSVRRNEIRYDNRTDENDFPRLRRIGRGEERSSRRTGHSVMNTREEDNVTGAPTLQNSLMEVCENQSICTGISVQPSHGKLDYMREEDNVTGASTLQNSLMEVCENQTIYNGISVQPSHGKLDHTVDGSITDLLNSEKDDAFREIHKPAQLENSQNSQSCEKVVNITDQHVDDSALGLPEHCLSSSDVTQGQLNSNSKQAEVPKETVIFKDGNDDTESGRDDEICDVDSDTCKEAIGSDDRESTGDTHLLNDENSHGGYSSDATILSETGERVEEALGDDFTKIRNSEDTGGKAGCCDDASCNKISQDGYSSDATILSESTVLSDAESSGDEWKPGGSTSDDSLAGGNAKKRKRLLSEVCKITDDKRTRMDTGSRDFENFMNPGIHVHMKSCSKATSLSEISNETQLITCSKGIETAESACSRETSHLSQGENLSEIENANQNSNSVENSPQNQSTNASKNSQEKENTTAIENLFEHDESQSTINSSENSCKSQNPDSQQTQSTKSCENSPSSNTVQQDENTRTTSEISAVTETQSNNDTENSNDKTEKVTYSCYQCKEEFEDPHQLIAHRKTMHPVSCRDKFKRCNMCPFKTMTKKFLMEHKFKKHNAPVDENKYKLLRCHYENCGYTTIVECRLSDHIRTHHEDNGERNICEICGKSFRRKCHLNRHVKSHENFEDRIAFTCSICGKGFNTRAHLECHINSVHLKKPGNILCHLCPYSTKGKKFLASHLLRVHDKVYAADTIRYDFPECVSLLAKPNGNFSVKCHAFTDPGAEKKYKCSICGAAFALEGYLQSHFKRHNSEVIYCKHEGCSYLTNSKHGYKEHLKTMHTNRDYKPYKCHLCDHSCKLKGNLTKHLKKKHKVNVTNWIEKRRQALDAGKGFSDYLKEYSIKNNESRIRNAHLNDSESD</sequence>
<evidence type="ECO:0000256" key="7">
    <source>
        <dbReference type="PROSITE-ProRule" id="PRU00042"/>
    </source>
</evidence>
<feature type="domain" description="C2H2-type" evidence="10">
    <location>
        <begin position="937"/>
        <end position="965"/>
    </location>
</feature>
<dbReference type="Gene3D" id="3.30.160.60">
    <property type="entry name" value="Classic Zinc Finger"/>
    <property type="match status" value="3"/>
</dbReference>
<evidence type="ECO:0000259" key="10">
    <source>
        <dbReference type="PROSITE" id="PS50157"/>
    </source>
</evidence>
<evidence type="ECO:0000259" key="9">
    <source>
        <dbReference type="PROSITE" id="PS50097"/>
    </source>
</evidence>
<dbReference type="EMBL" id="VSWD01000012">
    <property type="protein sequence ID" value="KAK3086655.1"/>
    <property type="molecule type" value="Genomic_DNA"/>
</dbReference>
<feature type="domain" description="C2H2-type" evidence="10">
    <location>
        <begin position="906"/>
        <end position="933"/>
    </location>
</feature>
<feature type="region of interest" description="Disordered" evidence="8">
    <location>
        <begin position="576"/>
        <end position="605"/>
    </location>
</feature>
<dbReference type="SUPFAM" id="SSF57667">
    <property type="entry name" value="beta-beta-alpha zinc fingers"/>
    <property type="match status" value="3"/>
</dbReference>
<keyword evidence="2" id="KW-0479">Metal-binding</keyword>
<feature type="compositionally biased region" description="Polar residues" evidence="8">
    <location>
        <begin position="736"/>
        <end position="796"/>
    </location>
</feature>
<evidence type="ECO:0000256" key="2">
    <source>
        <dbReference type="ARBA" id="ARBA00022723"/>
    </source>
</evidence>
<dbReference type="Proteomes" id="UP001186944">
    <property type="component" value="Unassembled WGS sequence"/>
</dbReference>
<evidence type="ECO:0000256" key="8">
    <source>
        <dbReference type="SAM" id="MobiDB-lite"/>
    </source>
</evidence>
<feature type="compositionally biased region" description="Polar residues" evidence="8">
    <location>
        <begin position="697"/>
        <end position="716"/>
    </location>
</feature>
<feature type="compositionally biased region" description="Basic and acidic residues" evidence="8">
    <location>
        <begin position="490"/>
        <end position="510"/>
    </location>
</feature>
<name>A0AA89BXU3_PINIB</name>
<organism evidence="11 12">
    <name type="scientific">Pinctada imbricata</name>
    <name type="common">Atlantic pearl-oyster</name>
    <name type="synonym">Pinctada martensii</name>
    <dbReference type="NCBI Taxonomy" id="66713"/>
    <lineage>
        <taxon>Eukaryota</taxon>
        <taxon>Metazoa</taxon>
        <taxon>Spiralia</taxon>
        <taxon>Lophotrochozoa</taxon>
        <taxon>Mollusca</taxon>
        <taxon>Bivalvia</taxon>
        <taxon>Autobranchia</taxon>
        <taxon>Pteriomorphia</taxon>
        <taxon>Pterioida</taxon>
        <taxon>Pterioidea</taxon>
        <taxon>Pteriidae</taxon>
        <taxon>Pinctada</taxon>
    </lineage>
</organism>
<keyword evidence="5" id="KW-0862">Zinc</keyword>
<comment type="subcellular location">
    <subcellularLocation>
        <location evidence="1">Nucleus</location>
    </subcellularLocation>
</comment>
<evidence type="ECO:0000256" key="3">
    <source>
        <dbReference type="ARBA" id="ARBA00022737"/>
    </source>
</evidence>
<dbReference type="PROSITE" id="PS50157">
    <property type="entry name" value="ZINC_FINGER_C2H2_2"/>
    <property type="match status" value="4"/>
</dbReference>
<feature type="domain" description="C2H2-type" evidence="10">
    <location>
        <begin position="1033"/>
        <end position="1060"/>
    </location>
</feature>
<dbReference type="InterPro" id="IPR011333">
    <property type="entry name" value="SKP1/BTB/POZ_sf"/>
</dbReference>
<dbReference type="PANTHER" id="PTHR24394">
    <property type="entry name" value="ZINC FINGER PROTEIN"/>
    <property type="match status" value="1"/>
</dbReference>
<feature type="region of interest" description="Disordered" evidence="8">
    <location>
        <begin position="697"/>
        <end position="721"/>
    </location>
</feature>
<dbReference type="GO" id="GO:0005634">
    <property type="term" value="C:nucleus"/>
    <property type="evidence" value="ECO:0007669"/>
    <property type="project" value="UniProtKB-SubCell"/>
</dbReference>
<dbReference type="Pfam" id="PF00651">
    <property type="entry name" value="BTB"/>
    <property type="match status" value="1"/>
</dbReference>
<dbReference type="InterPro" id="IPR000210">
    <property type="entry name" value="BTB/POZ_dom"/>
</dbReference>
<feature type="region of interest" description="Disordered" evidence="8">
    <location>
        <begin position="490"/>
        <end position="518"/>
    </location>
</feature>
<dbReference type="GO" id="GO:0000981">
    <property type="term" value="F:DNA-binding transcription factor activity, RNA polymerase II-specific"/>
    <property type="evidence" value="ECO:0007669"/>
    <property type="project" value="TreeGrafter"/>
</dbReference>
<dbReference type="AlphaFoldDB" id="A0AA89BXU3"/>
<dbReference type="InterPro" id="IPR013087">
    <property type="entry name" value="Znf_C2H2_type"/>
</dbReference>
<keyword evidence="3" id="KW-0677">Repeat</keyword>
<evidence type="ECO:0000256" key="5">
    <source>
        <dbReference type="ARBA" id="ARBA00022833"/>
    </source>
</evidence>
<dbReference type="GO" id="GO:0008270">
    <property type="term" value="F:zinc ion binding"/>
    <property type="evidence" value="ECO:0007669"/>
    <property type="project" value="UniProtKB-KW"/>
</dbReference>
<feature type="domain" description="BTB" evidence="9">
    <location>
        <begin position="29"/>
        <end position="99"/>
    </location>
</feature>
<reference evidence="11" key="1">
    <citation type="submission" date="2019-08" db="EMBL/GenBank/DDBJ databases">
        <title>The improved chromosome-level genome for the pearl oyster Pinctada fucata martensii using PacBio sequencing and Hi-C.</title>
        <authorList>
            <person name="Zheng Z."/>
        </authorList>
    </citation>
    <scope>NUCLEOTIDE SEQUENCE</scope>
    <source>
        <strain evidence="11">ZZ-2019</strain>
        <tissue evidence="11">Adductor muscle</tissue>
    </source>
</reference>
<proteinExistence type="predicted"/>
<dbReference type="SUPFAM" id="SSF54695">
    <property type="entry name" value="POZ domain"/>
    <property type="match status" value="1"/>
</dbReference>
<dbReference type="Pfam" id="PF00096">
    <property type="entry name" value="zf-C2H2"/>
    <property type="match status" value="3"/>
</dbReference>
<evidence type="ECO:0000313" key="12">
    <source>
        <dbReference type="Proteomes" id="UP001186944"/>
    </source>
</evidence>
<evidence type="ECO:0000256" key="1">
    <source>
        <dbReference type="ARBA" id="ARBA00004123"/>
    </source>
</evidence>
<dbReference type="Gene3D" id="3.30.710.10">
    <property type="entry name" value="Potassium Channel Kv1.1, Chain A"/>
    <property type="match status" value="1"/>
</dbReference>
<dbReference type="SMART" id="SM00225">
    <property type="entry name" value="BTB"/>
    <property type="match status" value="1"/>
</dbReference>
<evidence type="ECO:0000256" key="4">
    <source>
        <dbReference type="ARBA" id="ARBA00022771"/>
    </source>
</evidence>
<dbReference type="PANTHER" id="PTHR24394:SF43">
    <property type="entry name" value="ZINC FINGER AND BTB DOMAIN CONTAINING 39"/>
    <property type="match status" value="1"/>
</dbReference>
<comment type="caution">
    <text evidence="11">The sequence shown here is derived from an EMBL/GenBank/DDBJ whole genome shotgun (WGS) entry which is preliminary data.</text>
</comment>
<dbReference type="InterPro" id="IPR036236">
    <property type="entry name" value="Znf_C2H2_sf"/>
</dbReference>
<evidence type="ECO:0000313" key="11">
    <source>
        <dbReference type="EMBL" id="KAK3086655.1"/>
    </source>
</evidence>